<dbReference type="GO" id="GO:1990904">
    <property type="term" value="C:ribonucleoprotein complex"/>
    <property type="evidence" value="ECO:0007669"/>
    <property type="project" value="TreeGrafter"/>
</dbReference>
<gene>
    <name evidence="4" type="ORF">M378DRAFT_26399</name>
</gene>
<dbReference type="EMBL" id="KN818294">
    <property type="protein sequence ID" value="KIL60701.1"/>
    <property type="molecule type" value="Genomic_DNA"/>
</dbReference>
<evidence type="ECO:0000259" key="3">
    <source>
        <dbReference type="Pfam" id="PF08190"/>
    </source>
</evidence>
<feature type="domain" description="PIH1 N-terminal" evidence="3">
    <location>
        <begin position="37"/>
        <end position="160"/>
    </location>
</feature>
<feature type="region of interest" description="Disordered" evidence="2">
    <location>
        <begin position="171"/>
        <end position="215"/>
    </location>
</feature>
<dbReference type="AlphaFoldDB" id="A0A0C2WV77"/>
<dbReference type="InterPro" id="IPR012981">
    <property type="entry name" value="PIH1_N"/>
</dbReference>
<evidence type="ECO:0000313" key="5">
    <source>
        <dbReference type="Proteomes" id="UP000054549"/>
    </source>
</evidence>
<evidence type="ECO:0000256" key="2">
    <source>
        <dbReference type="SAM" id="MobiDB-lite"/>
    </source>
</evidence>
<accession>A0A0C2WV77</accession>
<dbReference type="PANTHER" id="PTHR22997">
    <property type="entry name" value="PIH1 DOMAIN-CONTAINING PROTEIN 1"/>
    <property type="match status" value="1"/>
</dbReference>
<dbReference type="InterPro" id="IPR050734">
    <property type="entry name" value="PIH1/Kintoun_subfamily"/>
</dbReference>
<dbReference type="PANTHER" id="PTHR22997:SF0">
    <property type="entry name" value="PIH1 DOMAIN-CONTAINING PROTEIN 1"/>
    <property type="match status" value="1"/>
</dbReference>
<feature type="compositionally biased region" description="Low complexity" evidence="2">
    <location>
        <begin position="179"/>
        <end position="190"/>
    </location>
</feature>
<comment type="similarity">
    <text evidence="1">Belongs to the PIH1 family.</text>
</comment>
<reference evidence="4 5" key="1">
    <citation type="submission" date="2014-04" db="EMBL/GenBank/DDBJ databases">
        <title>Evolutionary Origins and Diversification of the Mycorrhizal Mutualists.</title>
        <authorList>
            <consortium name="DOE Joint Genome Institute"/>
            <consortium name="Mycorrhizal Genomics Consortium"/>
            <person name="Kohler A."/>
            <person name="Kuo A."/>
            <person name="Nagy L.G."/>
            <person name="Floudas D."/>
            <person name="Copeland A."/>
            <person name="Barry K.W."/>
            <person name="Cichocki N."/>
            <person name="Veneault-Fourrey C."/>
            <person name="LaButti K."/>
            <person name="Lindquist E.A."/>
            <person name="Lipzen A."/>
            <person name="Lundell T."/>
            <person name="Morin E."/>
            <person name="Murat C."/>
            <person name="Riley R."/>
            <person name="Ohm R."/>
            <person name="Sun H."/>
            <person name="Tunlid A."/>
            <person name="Henrissat B."/>
            <person name="Grigoriev I.V."/>
            <person name="Hibbett D.S."/>
            <person name="Martin F."/>
        </authorList>
    </citation>
    <scope>NUCLEOTIDE SEQUENCE [LARGE SCALE GENOMIC DNA]</scope>
    <source>
        <strain evidence="4 5">Koide BX008</strain>
    </source>
</reference>
<organism evidence="4 5">
    <name type="scientific">Amanita muscaria (strain Koide BX008)</name>
    <dbReference type="NCBI Taxonomy" id="946122"/>
    <lineage>
        <taxon>Eukaryota</taxon>
        <taxon>Fungi</taxon>
        <taxon>Dikarya</taxon>
        <taxon>Basidiomycota</taxon>
        <taxon>Agaricomycotina</taxon>
        <taxon>Agaricomycetes</taxon>
        <taxon>Agaricomycetidae</taxon>
        <taxon>Agaricales</taxon>
        <taxon>Pluteineae</taxon>
        <taxon>Amanitaceae</taxon>
        <taxon>Amanita</taxon>
    </lineage>
</organism>
<dbReference type="GO" id="GO:0000492">
    <property type="term" value="P:box C/D snoRNP assembly"/>
    <property type="evidence" value="ECO:0007669"/>
    <property type="project" value="TreeGrafter"/>
</dbReference>
<protein>
    <recommendedName>
        <fullName evidence="3">PIH1 N-terminal domain-containing protein</fullName>
    </recommendedName>
</protein>
<dbReference type="Proteomes" id="UP000054549">
    <property type="component" value="Unassembled WGS sequence"/>
</dbReference>
<sequence>MSTTLLHLSPSSAFCIKSSTLQPTSIKLQNEQIQVPKDLKVFLNIAWDPNVPPPPEASEQAIRHAIQGQEADGADAWFVPVVVSEGRMDTDKAGKPALVFDCVYNASLKTRSLADQQFKTFLVELALQRIEAQTSLMLSRQIGTPNIRSKGKLAPRTVHVSTELFARLGADLPSSSPRSSTIPGISDSSSFPAPGKPLIEDITSQDKKKSPSSFDGKLKGILKSGSFTKNGPQETKVSNNSPLAWTWSKESERLRITVSVSNLTHDLVKSSALDIEPRRLILNIPGRPSLDINLELPDAEIVAKTPPQPLGAMLATSQAPNQDCNQNNTLTLKRQRDFDVDGARAEWRVADKVLVVFA</sequence>
<dbReference type="Pfam" id="PF08190">
    <property type="entry name" value="PIH1"/>
    <property type="match status" value="1"/>
</dbReference>
<dbReference type="InParanoid" id="A0A0C2WV77"/>
<evidence type="ECO:0000256" key="1">
    <source>
        <dbReference type="ARBA" id="ARBA00008511"/>
    </source>
</evidence>
<dbReference type="HOGENOM" id="CLU_050239_0_0_1"/>
<dbReference type="OrthoDB" id="5135119at2759"/>
<dbReference type="GO" id="GO:0097255">
    <property type="term" value="C:R2TP complex"/>
    <property type="evidence" value="ECO:0007669"/>
    <property type="project" value="TreeGrafter"/>
</dbReference>
<dbReference type="STRING" id="946122.A0A0C2WV77"/>
<name>A0A0C2WV77_AMAMK</name>
<proteinExistence type="inferred from homology"/>
<dbReference type="GO" id="GO:0006364">
    <property type="term" value="P:rRNA processing"/>
    <property type="evidence" value="ECO:0007669"/>
    <property type="project" value="TreeGrafter"/>
</dbReference>
<keyword evidence="5" id="KW-1185">Reference proteome</keyword>
<dbReference type="GO" id="GO:0005737">
    <property type="term" value="C:cytoplasm"/>
    <property type="evidence" value="ECO:0007669"/>
    <property type="project" value="TreeGrafter"/>
</dbReference>
<evidence type="ECO:0000313" key="4">
    <source>
        <dbReference type="EMBL" id="KIL60701.1"/>
    </source>
</evidence>